<name>A0A4R5CIA9_9ACTN</name>
<organism evidence="1 2">
    <name type="scientific">Jiangella asiatica</name>
    <dbReference type="NCBI Taxonomy" id="2530372"/>
    <lineage>
        <taxon>Bacteria</taxon>
        <taxon>Bacillati</taxon>
        <taxon>Actinomycetota</taxon>
        <taxon>Actinomycetes</taxon>
        <taxon>Jiangellales</taxon>
        <taxon>Jiangellaceae</taxon>
        <taxon>Jiangella</taxon>
    </lineage>
</organism>
<gene>
    <name evidence="1" type="ORF">E1269_28640</name>
</gene>
<dbReference type="PROSITE" id="PS00109">
    <property type="entry name" value="PROTEIN_KINASE_TYR"/>
    <property type="match status" value="1"/>
</dbReference>
<proteinExistence type="predicted"/>
<dbReference type="Gene3D" id="3.90.1200.10">
    <property type="match status" value="1"/>
</dbReference>
<reference evidence="1 2" key="1">
    <citation type="submission" date="2019-03" db="EMBL/GenBank/DDBJ databases">
        <title>Draft genome sequences of novel Actinobacteria.</title>
        <authorList>
            <person name="Sahin N."/>
            <person name="Ay H."/>
            <person name="Saygin H."/>
        </authorList>
    </citation>
    <scope>NUCLEOTIDE SEQUENCE [LARGE SCALE GENOMIC DNA]</scope>
    <source>
        <strain evidence="1 2">5K138</strain>
    </source>
</reference>
<dbReference type="EMBL" id="SMKZ01000066">
    <property type="protein sequence ID" value="TDD98839.1"/>
    <property type="molecule type" value="Genomic_DNA"/>
</dbReference>
<keyword evidence="1" id="KW-0808">Transferase</keyword>
<sequence>MSSPRIVAAGVRPAWEELPAAVRAGVEDVLGAPVVAAVNQSGGFSPGLAARVRCEDGSRAFVKAVGTPLNPESPGIYRAEAAVVARMPTEAPVPRLRGTHDDGDWVALVFDEVVDGRMPHDPWRADELRAVVDAVVELAETLTPCPVPDLRPASAAMRGEMLCYRELAADPPGDLDPWERRHLDRLADLARSALDHVDGDALVHFDLRADNVLLEGSRVWFVDWPWAFRGAAWIDSATLLINAAYHGHDPEPYLDGHPLIAGADPEHVTALLAGMTGFFGAYARRPAPPGLPTLREFQRTQHATTLAWVRRRTGWE</sequence>
<dbReference type="InParanoid" id="A0A4R5CIA9"/>
<dbReference type="InterPro" id="IPR008266">
    <property type="entry name" value="Tyr_kinase_AS"/>
</dbReference>
<dbReference type="GO" id="GO:0004672">
    <property type="term" value="F:protein kinase activity"/>
    <property type="evidence" value="ECO:0007669"/>
    <property type="project" value="InterPro"/>
</dbReference>
<evidence type="ECO:0000313" key="2">
    <source>
        <dbReference type="Proteomes" id="UP000294739"/>
    </source>
</evidence>
<dbReference type="Proteomes" id="UP000294739">
    <property type="component" value="Unassembled WGS sequence"/>
</dbReference>
<dbReference type="AlphaFoldDB" id="A0A4R5CIA9"/>
<dbReference type="RefSeq" id="WP_131901081.1">
    <property type="nucleotide sequence ID" value="NZ_SMKZ01000066.1"/>
</dbReference>
<protein>
    <submittedName>
        <fullName evidence="1">Aminoglycoside phosphotransferase family protein</fullName>
    </submittedName>
</protein>
<dbReference type="InterPro" id="IPR011009">
    <property type="entry name" value="Kinase-like_dom_sf"/>
</dbReference>
<dbReference type="OrthoDB" id="2570531at2"/>
<keyword evidence="2" id="KW-1185">Reference proteome</keyword>
<evidence type="ECO:0000313" key="1">
    <source>
        <dbReference type="EMBL" id="TDD98839.1"/>
    </source>
</evidence>
<accession>A0A4R5CIA9</accession>
<dbReference type="SUPFAM" id="SSF56112">
    <property type="entry name" value="Protein kinase-like (PK-like)"/>
    <property type="match status" value="1"/>
</dbReference>
<comment type="caution">
    <text evidence="1">The sequence shown here is derived from an EMBL/GenBank/DDBJ whole genome shotgun (WGS) entry which is preliminary data.</text>
</comment>
<dbReference type="Gene3D" id="3.30.200.20">
    <property type="entry name" value="Phosphorylase Kinase, domain 1"/>
    <property type="match status" value="1"/>
</dbReference>